<evidence type="ECO:0000313" key="4">
    <source>
        <dbReference type="EMBL" id="ERK00815.1"/>
    </source>
</evidence>
<comment type="similarity">
    <text evidence="1">Belongs to the ComF/GntX family.</text>
</comment>
<organism evidence="3 5">
    <name type="scientific">Treponema socranskii subsp. socranskii VPI DR56BR1116 = ATCC 35536</name>
    <dbReference type="NCBI Taxonomy" id="1125725"/>
    <lineage>
        <taxon>Bacteria</taxon>
        <taxon>Pseudomonadati</taxon>
        <taxon>Spirochaetota</taxon>
        <taxon>Spirochaetia</taxon>
        <taxon>Spirochaetales</taxon>
        <taxon>Treponemataceae</taxon>
        <taxon>Treponema</taxon>
    </lineage>
</organism>
<dbReference type="CDD" id="cd06223">
    <property type="entry name" value="PRTases_typeI"/>
    <property type="match status" value="1"/>
</dbReference>
<keyword evidence="2" id="KW-0732">Signal</keyword>
<dbReference type="Proteomes" id="UP000016412">
    <property type="component" value="Unassembled WGS sequence"/>
</dbReference>
<dbReference type="OrthoDB" id="9779910at2"/>
<dbReference type="InterPro" id="IPR029057">
    <property type="entry name" value="PRTase-like"/>
</dbReference>
<evidence type="ECO:0000313" key="5">
    <source>
        <dbReference type="Proteomes" id="UP000016412"/>
    </source>
</evidence>
<feature type="chain" id="PRO_5004609894" evidence="2">
    <location>
        <begin position="31"/>
        <end position="257"/>
    </location>
</feature>
<comment type="caution">
    <text evidence="3">The sequence shown here is derived from an EMBL/GenBank/DDBJ whole genome shotgun (WGS) entry which is preliminary data.</text>
</comment>
<dbReference type="InterPro" id="IPR051910">
    <property type="entry name" value="ComF/GntX_DNA_util-trans"/>
</dbReference>
<protein>
    <submittedName>
        <fullName evidence="3">ComF family protein</fullName>
    </submittedName>
</protein>
<dbReference type="EMBL" id="AUZJ01000016">
    <property type="protein sequence ID" value="ERF61183.1"/>
    <property type="molecule type" value="Genomic_DNA"/>
</dbReference>
<evidence type="ECO:0000256" key="1">
    <source>
        <dbReference type="ARBA" id="ARBA00008007"/>
    </source>
</evidence>
<dbReference type="PANTHER" id="PTHR47505">
    <property type="entry name" value="DNA UTILIZATION PROTEIN YHGH"/>
    <property type="match status" value="1"/>
</dbReference>
<dbReference type="eggNOG" id="COG1040">
    <property type="taxonomic scope" value="Bacteria"/>
</dbReference>
<keyword evidence="6" id="KW-1185">Reference proteome</keyword>
<dbReference type="InterPro" id="IPR000836">
    <property type="entry name" value="PRTase_dom"/>
</dbReference>
<proteinExistence type="inferred from homology"/>
<gene>
    <name evidence="4" type="ORF">HMPREF0860_1175</name>
    <name evidence="3" type="ORF">HMPREF1325_0601</name>
</gene>
<dbReference type="AlphaFoldDB" id="U1FMW9"/>
<dbReference type="PANTHER" id="PTHR47505:SF1">
    <property type="entry name" value="DNA UTILIZATION PROTEIN YHGH"/>
    <property type="match status" value="1"/>
</dbReference>
<feature type="signal peptide" evidence="2">
    <location>
        <begin position="1"/>
        <end position="30"/>
    </location>
</feature>
<reference evidence="5 6" key="1">
    <citation type="submission" date="2013-08" db="EMBL/GenBank/DDBJ databases">
        <authorList>
            <person name="Durkin A.S."/>
            <person name="Haft D.R."/>
            <person name="McCorrison J."/>
            <person name="Torralba M."/>
            <person name="Gillis M."/>
            <person name="Haft D.H."/>
            <person name="Methe B."/>
            <person name="Sutton G."/>
            <person name="Nelson K.E."/>
        </authorList>
    </citation>
    <scope>NUCLEOTIDE SEQUENCE [LARGE SCALE GENOMIC DNA]</scope>
    <source>
        <strain evidence="4 6">ATCC 35536</strain>
        <strain evidence="3 5">VPI DR56BR1116</strain>
    </source>
</reference>
<dbReference type="SUPFAM" id="SSF53271">
    <property type="entry name" value="PRTase-like"/>
    <property type="match status" value="1"/>
</dbReference>
<dbReference type="STRING" id="1125725.HMPREF1325_0601"/>
<dbReference type="Gene3D" id="3.40.50.2020">
    <property type="match status" value="1"/>
</dbReference>
<dbReference type="Proteomes" id="UP000016646">
    <property type="component" value="Unassembled WGS sequence"/>
</dbReference>
<dbReference type="PATRIC" id="fig|1125725.3.peg.850"/>
<dbReference type="EMBL" id="AVQI01000064">
    <property type="protein sequence ID" value="ERK00815.1"/>
    <property type="molecule type" value="Genomic_DNA"/>
</dbReference>
<dbReference type="RefSeq" id="WP_021329887.1">
    <property type="nucleotide sequence ID" value="NZ_AUZJ01000016.1"/>
</dbReference>
<evidence type="ECO:0000313" key="3">
    <source>
        <dbReference type="EMBL" id="ERF61183.1"/>
    </source>
</evidence>
<evidence type="ECO:0000313" key="6">
    <source>
        <dbReference type="Proteomes" id="UP000016646"/>
    </source>
</evidence>
<accession>U1FMW9</accession>
<sequence length="257" mass="28564">MKRFVFALKERAVYAMRLALSFVAGGNACAVCGGQAGVIPLCGECEKRCFAKPPCGGGERCSVCGKTLISERGVCMRCRRERLLVHTDAVFPLYSYRLWNSVLLFRWKIQGERALSPFFAARAASALKTLPGAFVVVPVPPRPGKIRKKGWDQIEELCRFLEYSYGYEVCRILERRTTGEQKRLGREARLESIGKIYALKSEKAFKRELKRFGGKVPKNMCIIDDLFTTGVTLESCAAVLKSAGAEKVSAVTLFIAD</sequence>
<name>U1FMW9_TRESO</name>
<evidence type="ECO:0000256" key="2">
    <source>
        <dbReference type="SAM" id="SignalP"/>
    </source>
</evidence>